<dbReference type="Gene3D" id="3.40.50.10170">
    <property type="match status" value="1"/>
</dbReference>
<reference evidence="2 3" key="1">
    <citation type="submission" date="2024-03" db="EMBL/GenBank/DDBJ databases">
        <title>A Dehalogenimonas Isolated from Estuarine Sediments Dihaloeliminates Chlorinated Alkanes.</title>
        <authorList>
            <person name="Yang Y."/>
            <person name="Wang H."/>
        </authorList>
    </citation>
    <scope>NUCLEOTIDE SEQUENCE [LARGE SCALE GENOMIC DNA]</scope>
    <source>
        <strain evidence="2 3">W</strain>
    </source>
</reference>
<evidence type="ECO:0000256" key="1">
    <source>
        <dbReference type="ARBA" id="ARBA00023121"/>
    </source>
</evidence>
<evidence type="ECO:0000313" key="2">
    <source>
        <dbReference type="EMBL" id="WWX25747.1"/>
    </source>
</evidence>
<keyword evidence="1" id="KW-0446">Lipid-binding</keyword>
<accession>A0ABZ2J4D2</accession>
<dbReference type="Pfam" id="PF02645">
    <property type="entry name" value="DegV"/>
    <property type="match status" value="1"/>
</dbReference>
<dbReference type="PANTHER" id="PTHR33434">
    <property type="entry name" value="DEGV DOMAIN-CONTAINING PROTEIN DR_1986-RELATED"/>
    <property type="match status" value="1"/>
</dbReference>
<proteinExistence type="predicted"/>
<dbReference type="NCBIfam" id="TIGR00762">
    <property type="entry name" value="DegV"/>
    <property type="match status" value="1"/>
</dbReference>
<sequence length="279" mass="29792">MVVKIVTDSTADIPAELAAQFDITTIPLYVQFGVDSFRDRVDITEDDFYSRLQNGPVHPTTAQPSPQDFADAFDRIAEGADGIVSVHLSEKMSGTISSARQGAKMMKNPVPVEIVDSTFISMATGLVTLTAARLAQAGYDLQSVAAAARDSVTKITLLVLFDTLTYIARGGRIGRAKALMGSVLNVKPLLDIQGGEFVPVSQVRSRNKGVERLVDLVKNAGHSIVDLSVVHSTTPDEAKALVKRLAEFVPMDKIHLARIGPVLGAHGGPGVLAVTFRTD</sequence>
<dbReference type="PANTHER" id="PTHR33434:SF2">
    <property type="entry name" value="FATTY ACID-BINDING PROTEIN TM_1468"/>
    <property type="match status" value="1"/>
</dbReference>
<dbReference type="Proteomes" id="UP001375370">
    <property type="component" value="Chromosome"/>
</dbReference>
<dbReference type="InterPro" id="IPR003797">
    <property type="entry name" value="DegV"/>
</dbReference>
<protein>
    <submittedName>
        <fullName evidence="2">DegV family protein</fullName>
    </submittedName>
</protein>
<organism evidence="2 3">
    <name type="scientific">Candidatus Dehalogenimonas loeffleri</name>
    <dbReference type="NCBI Taxonomy" id="3127115"/>
    <lineage>
        <taxon>Bacteria</taxon>
        <taxon>Bacillati</taxon>
        <taxon>Chloroflexota</taxon>
        <taxon>Dehalococcoidia</taxon>
        <taxon>Dehalococcoidales</taxon>
        <taxon>Dehalococcoidaceae</taxon>
        <taxon>Dehalogenimonas</taxon>
    </lineage>
</organism>
<gene>
    <name evidence="2" type="ORF">V8247_01900</name>
</gene>
<dbReference type="EMBL" id="CP146612">
    <property type="protein sequence ID" value="WWX25747.1"/>
    <property type="molecule type" value="Genomic_DNA"/>
</dbReference>
<name>A0ABZ2J4D2_9CHLR</name>
<dbReference type="SUPFAM" id="SSF82549">
    <property type="entry name" value="DAK1/DegV-like"/>
    <property type="match status" value="1"/>
</dbReference>
<dbReference type="PROSITE" id="PS51482">
    <property type="entry name" value="DEGV"/>
    <property type="match status" value="1"/>
</dbReference>
<dbReference type="InterPro" id="IPR043168">
    <property type="entry name" value="DegV_C"/>
</dbReference>
<dbReference type="InterPro" id="IPR050270">
    <property type="entry name" value="DegV_domain_contain"/>
</dbReference>
<evidence type="ECO:0000313" key="3">
    <source>
        <dbReference type="Proteomes" id="UP001375370"/>
    </source>
</evidence>
<dbReference type="Gene3D" id="3.30.1180.10">
    <property type="match status" value="1"/>
</dbReference>
<dbReference type="RefSeq" id="WP_338738225.1">
    <property type="nucleotide sequence ID" value="NZ_CP146612.1"/>
</dbReference>
<keyword evidence="3" id="KW-1185">Reference proteome</keyword>